<comment type="function">
    <text evidence="3">Required for maturation of urease via the functional incorporation of the urease nickel metallocenter.</text>
</comment>
<keyword evidence="3" id="KW-0963">Cytoplasm</keyword>
<dbReference type="Pfam" id="PF01730">
    <property type="entry name" value="UreF"/>
    <property type="match status" value="1"/>
</dbReference>
<comment type="caution">
    <text evidence="4">The sequence shown here is derived from an EMBL/GenBank/DDBJ whole genome shotgun (WGS) entry which is preliminary data.</text>
</comment>
<keyword evidence="1 3" id="KW-0996">Nickel insertion</keyword>
<sequence>MNITGTIMDTRTAQATTMATIRSARMGTRTMALKITHTTTQLTATATVMRIAELTALLHLASPALPIGAFSYSQGLESAIEHGLIHDGDSAREWIASGLTNVLARGELPFLAHQMTRWRDHDAAGLAAADEEFLASRESSELRRETQQMGWSLAQLCTQLEWGDAERLATLNAIKPVSQPTAFAFAAYANDAATGAALAAYAFSWVENQAAAALKAVPLGQIAGQRIIVALRVAIDTAVEKALDTSPGEINTFAPQLGILSARHESQYSRLFRS</sequence>
<dbReference type="Gene3D" id="1.10.4190.10">
    <property type="entry name" value="Urease accessory protein UreF"/>
    <property type="match status" value="1"/>
</dbReference>
<dbReference type="PIRSF" id="PIRSF009467">
    <property type="entry name" value="Ureas_acces_UreF"/>
    <property type="match status" value="1"/>
</dbReference>
<organism evidence="4 5">
    <name type="scientific">Caballeronia sordidicola</name>
    <name type="common">Burkholderia sordidicola</name>
    <dbReference type="NCBI Taxonomy" id="196367"/>
    <lineage>
        <taxon>Bacteria</taxon>
        <taxon>Pseudomonadati</taxon>
        <taxon>Pseudomonadota</taxon>
        <taxon>Betaproteobacteria</taxon>
        <taxon>Burkholderiales</taxon>
        <taxon>Burkholderiaceae</taxon>
        <taxon>Caballeronia</taxon>
    </lineage>
</organism>
<protein>
    <recommendedName>
        <fullName evidence="3">Urease accessory protein UreF</fullName>
    </recommendedName>
</protein>
<dbReference type="Proteomes" id="UP000214720">
    <property type="component" value="Unassembled WGS sequence"/>
</dbReference>
<dbReference type="InterPro" id="IPR038277">
    <property type="entry name" value="UreF_sf"/>
</dbReference>
<keyword evidence="2 3" id="KW-0143">Chaperone</keyword>
<evidence type="ECO:0000313" key="5">
    <source>
        <dbReference type="Proteomes" id="UP000214720"/>
    </source>
</evidence>
<dbReference type="PANTHER" id="PTHR33620">
    <property type="entry name" value="UREASE ACCESSORY PROTEIN F"/>
    <property type="match status" value="1"/>
</dbReference>
<evidence type="ECO:0000256" key="1">
    <source>
        <dbReference type="ARBA" id="ARBA00022988"/>
    </source>
</evidence>
<evidence type="ECO:0000256" key="3">
    <source>
        <dbReference type="HAMAP-Rule" id="MF_01385"/>
    </source>
</evidence>
<evidence type="ECO:0000256" key="2">
    <source>
        <dbReference type="ARBA" id="ARBA00023186"/>
    </source>
</evidence>
<comment type="similarity">
    <text evidence="3">Belongs to the UreF family.</text>
</comment>
<name>A0A226X2F1_CABSO</name>
<gene>
    <name evidence="3" type="primary">ureF</name>
    <name evidence="4" type="ORF">BSU04_15470</name>
</gene>
<dbReference type="AlphaFoldDB" id="A0A226X2F1"/>
<dbReference type="GO" id="GO:0005737">
    <property type="term" value="C:cytoplasm"/>
    <property type="evidence" value="ECO:0007669"/>
    <property type="project" value="UniProtKB-SubCell"/>
</dbReference>
<dbReference type="eggNOG" id="COG0830">
    <property type="taxonomic scope" value="Bacteria"/>
</dbReference>
<reference evidence="5" key="1">
    <citation type="submission" date="2017-01" db="EMBL/GenBank/DDBJ databases">
        <title>Genome Analysis of Deinococcus marmoris KOPRI26562.</title>
        <authorList>
            <person name="Kim J.H."/>
            <person name="Oh H.-M."/>
        </authorList>
    </citation>
    <scope>NUCLEOTIDE SEQUENCE [LARGE SCALE GENOMIC DNA]</scope>
    <source>
        <strain evidence="5">PAMC 26633</strain>
    </source>
</reference>
<dbReference type="EMBL" id="MTHB01000096">
    <property type="protein sequence ID" value="OXC77636.1"/>
    <property type="molecule type" value="Genomic_DNA"/>
</dbReference>
<dbReference type="PANTHER" id="PTHR33620:SF1">
    <property type="entry name" value="UREASE ACCESSORY PROTEIN F"/>
    <property type="match status" value="1"/>
</dbReference>
<dbReference type="GO" id="GO:0016151">
    <property type="term" value="F:nickel cation binding"/>
    <property type="evidence" value="ECO:0007669"/>
    <property type="project" value="UniProtKB-UniRule"/>
</dbReference>
<comment type="subunit">
    <text evidence="3">UreD, UreF and UreG form a complex that acts as a GTP-hydrolysis-dependent molecular chaperone, activating the urease apoprotein by helping to assemble the nickel containing metallocenter of UreC. The UreE protein probably delivers the nickel.</text>
</comment>
<comment type="subcellular location">
    <subcellularLocation>
        <location evidence="3">Cytoplasm</location>
    </subcellularLocation>
</comment>
<dbReference type="HAMAP" id="MF_01385">
    <property type="entry name" value="UreF"/>
    <property type="match status" value="1"/>
</dbReference>
<proteinExistence type="inferred from homology"/>
<evidence type="ECO:0000313" key="4">
    <source>
        <dbReference type="EMBL" id="OXC77636.1"/>
    </source>
</evidence>
<accession>A0A226X2F1</accession>
<dbReference type="InterPro" id="IPR002639">
    <property type="entry name" value="UreF"/>
</dbReference>